<dbReference type="KEGG" id="hhn:HISP_07390"/>
<dbReference type="HOGENOM" id="CLU_3263667_0_0_2"/>
<gene>
    <name evidence="1" type="ORF">HISP_07390</name>
</gene>
<dbReference type="AlphaFoldDB" id="V5TR46"/>
<protein>
    <submittedName>
        <fullName evidence="1">Uncharacterized protein</fullName>
    </submittedName>
</protein>
<reference evidence="1 2" key="1">
    <citation type="journal article" date="2014" name="Genome Announc.">
        <title>Complete Genome Sequence of the Extremely Halophilic Archaeon Haloarcula hispanica Strain N601.</title>
        <authorList>
            <person name="Ding J.Y."/>
            <person name="Chiang P.W."/>
            <person name="Hong M.J."/>
            <person name="Dyall-Smith M."/>
            <person name="Tang S.L."/>
        </authorList>
    </citation>
    <scope>NUCLEOTIDE SEQUENCE [LARGE SCALE GENOMIC DNA]</scope>
    <source>
        <strain evidence="1 2">N601</strain>
    </source>
</reference>
<sequence length="41" mass="4252">MVMHTVSPVIKLRLSEATGEAAGLSASSTPLKGWAFALLPL</sequence>
<name>V5TR46_HALHI</name>
<dbReference type="Proteomes" id="UP000018572">
    <property type="component" value="Chromosome 1"/>
</dbReference>
<keyword evidence="2" id="KW-1185">Reference proteome</keyword>
<accession>V5TR46</accession>
<proteinExistence type="predicted"/>
<dbReference type="EMBL" id="CP006884">
    <property type="protein sequence ID" value="AHB67466.1"/>
    <property type="molecule type" value="Genomic_DNA"/>
</dbReference>
<evidence type="ECO:0000313" key="1">
    <source>
        <dbReference type="EMBL" id="AHB67466.1"/>
    </source>
</evidence>
<evidence type="ECO:0000313" key="2">
    <source>
        <dbReference type="Proteomes" id="UP000018572"/>
    </source>
</evidence>
<organism evidence="1 2">
    <name type="scientific">Haloarcula hispanica N601</name>
    <dbReference type="NCBI Taxonomy" id="1417673"/>
    <lineage>
        <taxon>Archaea</taxon>
        <taxon>Methanobacteriati</taxon>
        <taxon>Methanobacteriota</taxon>
        <taxon>Stenosarchaea group</taxon>
        <taxon>Halobacteria</taxon>
        <taxon>Halobacteriales</taxon>
        <taxon>Haloarculaceae</taxon>
        <taxon>Haloarcula</taxon>
    </lineage>
</organism>